<dbReference type="RefSeq" id="WP_286252365.1">
    <property type="nucleotide sequence ID" value="NZ_AP018448.1"/>
</dbReference>
<gene>
    <name evidence="1" type="ORF">SGFS_042860</name>
</gene>
<evidence type="ECO:0000313" key="2">
    <source>
        <dbReference type="Proteomes" id="UP001321542"/>
    </source>
</evidence>
<proteinExistence type="predicted"/>
<protein>
    <submittedName>
        <fullName evidence="1">Uncharacterized protein</fullName>
    </submittedName>
</protein>
<dbReference type="EMBL" id="AP018448">
    <property type="protein sequence ID" value="BBC32992.1"/>
    <property type="molecule type" value="Genomic_DNA"/>
</dbReference>
<reference evidence="1 2" key="2">
    <citation type="journal article" date="2023" name="ChemBioChem">
        <title>Acyltransferase Domain Exchange between Two Independent Type I Polyketide Synthases in the Same Producer Strain of Macrolide Antibiotics.</title>
        <authorList>
            <person name="Kudo F."/>
            <person name="Kishikawa K."/>
            <person name="Tsuboi K."/>
            <person name="Kido T."/>
            <person name="Usui T."/>
            <person name="Hashimoto J."/>
            <person name="Shin-Ya K."/>
            <person name="Miyanaga A."/>
            <person name="Eguchi T."/>
        </authorList>
    </citation>
    <scope>NUCLEOTIDE SEQUENCE [LARGE SCALE GENOMIC DNA]</scope>
    <source>
        <strain evidence="1 2">A-8890</strain>
    </source>
</reference>
<dbReference type="Proteomes" id="UP001321542">
    <property type="component" value="Chromosome"/>
</dbReference>
<name>A0ABM7FAZ0_9ACTN</name>
<evidence type="ECO:0000313" key="1">
    <source>
        <dbReference type="EMBL" id="BBC32992.1"/>
    </source>
</evidence>
<organism evidence="1 2">
    <name type="scientific">Streptomyces graminofaciens</name>
    <dbReference type="NCBI Taxonomy" id="68212"/>
    <lineage>
        <taxon>Bacteria</taxon>
        <taxon>Bacillati</taxon>
        <taxon>Actinomycetota</taxon>
        <taxon>Actinomycetes</taxon>
        <taxon>Kitasatosporales</taxon>
        <taxon>Streptomycetaceae</taxon>
        <taxon>Streptomyces</taxon>
    </lineage>
</organism>
<reference evidence="1 2" key="1">
    <citation type="journal article" date="2010" name="ChemBioChem">
        <title>Cloning and characterization of the biosynthetic gene cluster of 16-membered macrolide antibiotic FD-891: involvement of a dual functional cytochrome P450 monooxygenase catalyzing epoxidation and hydroxylation.</title>
        <authorList>
            <person name="Kudo F."/>
            <person name="Motegi A."/>
            <person name="Mizoue K."/>
            <person name="Eguchi T."/>
        </authorList>
    </citation>
    <scope>NUCLEOTIDE SEQUENCE [LARGE SCALE GENOMIC DNA]</scope>
    <source>
        <strain evidence="1 2">A-8890</strain>
    </source>
</reference>
<accession>A0ABM7FAZ0</accession>
<keyword evidence="2" id="KW-1185">Reference proteome</keyword>
<sequence>MPPRQQPHITDTSVVPYRSTACSIGTHLACSESPPASAPVDLPLIYEACSCPCHSAPAEVQR</sequence>